<dbReference type="Proteomes" id="UP000261620">
    <property type="component" value="Unplaced"/>
</dbReference>
<sequence length="65" mass="7420">MKVSSHCHIRSILIVITNYCPRGSDVTDCDLSYRSLSFPSEAHPHVTRVERQLCLPPEPVTYTVY</sequence>
<reference evidence="1" key="2">
    <citation type="submission" date="2025-09" db="UniProtKB">
        <authorList>
            <consortium name="Ensembl"/>
        </authorList>
    </citation>
    <scope>IDENTIFICATION</scope>
</reference>
<keyword evidence="2" id="KW-1185">Reference proteome</keyword>
<reference evidence="1" key="1">
    <citation type="submission" date="2025-08" db="UniProtKB">
        <authorList>
            <consortium name="Ensembl"/>
        </authorList>
    </citation>
    <scope>IDENTIFICATION</scope>
</reference>
<name>A0A3Q3W0L8_MOLML</name>
<protein>
    <submittedName>
        <fullName evidence="1">Uncharacterized protein</fullName>
    </submittedName>
</protein>
<dbReference type="AlphaFoldDB" id="A0A3Q3W0L8"/>
<proteinExistence type="predicted"/>
<dbReference type="Ensembl" id="ENSMMOT00000005118.1">
    <property type="protein sequence ID" value="ENSMMOP00000005027.1"/>
    <property type="gene ID" value="ENSMMOG00000004012.1"/>
</dbReference>
<organism evidence="1 2">
    <name type="scientific">Mola mola</name>
    <name type="common">Ocean sunfish</name>
    <name type="synonym">Tetraodon mola</name>
    <dbReference type="NCBI Taxonomy" id="94237"/>
    <lineage>
        <taxon>Eukaryota</taxon>
        <taxon>Metazoa</taxon>
        <taxon>Chordata</taxon>
        <taxon>Craniata</taxon>
        <taxon>Vertebrata</taxon>
        <taxon>Euteleostomi</taxon>
        <taxon>Actinopterygii</taxon>
        <taxon>Neopterygii</taxon>
        <taxon>Teleostei</taxon>
        <taxon>Neoteleostei</taxon>
        <taxon>Acanthomorphata</taxon>
        <taxon>Eupercaria</taxon>
        <taxon>Tetraodontiformes</taxon>
        <taxon>Molidae</taxon>
        <taxon>Mola</taxon>
    </lineage>
</organism>
<accession>A0A3Q3W0L8</accession>
<evidence type="ECO:0000313" key="2">
    <source>
        <dbReference type="Proteomes" id="UP000261620"/>
    </source>
</evidence>
<evidence type="ECO:0000313" key="1">
    <source>
        <dbReference type="Ensembl" id="ENSMMOP00000005027.1"/>
    </source>
</evidence>